<comment type="subcellular location">
    <subcellularLocation>
        <location evidence="1">Membrane</location>
    </subcellularLocation>
</comment>
<evidence type="ECO:0000256" key="2">
    <source>
        <dbReference type="ARBA" id="ARBA00023136"/>
    </source>
</evidence>
<dbReference type="EMBL" id="CAMXCT020001386">
    <property type="protein sequence ID" value="CAL1142967.1"/>
    <property type="molecule type" value="Genomic_DNA"/>
</dbReference>
<evidence type="ECO:0000256" key="3">
    <source>
        <dbReference type="SAM" id="MobiDB-lite"/>
    </source>
</evidence>
<evidence type="ECO:0000313" key="7">
    <source>
        <dbReference type="EMBL" id="CAL4776904.1"/>
    </source>
</evidence>
<dbReference type="EMBL" id="CAMXCT010001386">
    <property type="protein sequence ID" value="CAI3989592.1"/>
    <property type="molecule type" value="Genomic_DNA"/>
</dbReference>
<evidence type="ECO:0000313" key="5">
    <source>
        <dbReference type="EMBL" id="CAI3989592.1"/>
    </source>
</evidence>
<dbReference type="EMBL" id="CAMXCT030001386">
    <property type="protein sequence ID" value="CAL4776904.1"/>
    <property type="molecule type" value="Genomic_DNA"/>
</dbReference>
<dbReference type="InterPro" id="IPR031968">
    <property type="entry name" value="VASt"/>
</dbReference>
<comment type="caution">
    <text evidence="5">The sequence shown here is derived from an EMBL/GenBank/DDBJ whole genome shotgun (WGS) entry which is preliminary data.</text>
</comment>
<evidence type="ECO:0000313" key="6">
    <source>
        <dbReference type="EMBL" id="CAL1142967.1"/>
    </source>
</evidence>
<accession>A0A9P1CEE1</accession>
<protein>
    <submittedName>
        <fullName evidence="7">U2 snRNP-associated SURP motif-containing protein</fullName>
    </submittedName>
</protein>
<feature type="domain" description="VASt" evidence="4">
    <location>
        <begin position="210"/>
        <end position="376"/>
    </location>
</feature>
<feature type="region of interest" description="Disordered" evidence="3">
    <location>
        <begin position="101"/>
        <end position="128"/>
    </location>
</feature>
<keyword evidence="8" id="KW-1185">Reference proteome</keyword>
<organism evidence="5">
    <name type="scientific">Cladocopium goreaui</name>
    <dbReference type="NCBI Taxonomy" id="2562237"/>
    <lineage>
        <taxon>Eukaryota</taxon>
        <taxon>Sar</taxon>
        <taxon>Alveolata</taxon>
        <taxon>Dinophyceae</taxon>
        <taxon>Suessiales</taxon>
        <taxon>Symbiodiniaceae</taxon>
        <taxon>Cladocopium</taxon>
    </lineage>
</organism>
<dbReference type="AlphaFoldDB" id="A0A9P1CEE1"/>
<sequence length="388" mass="42706">MGRCQLERDSLSFGSVAAVVELSQGGEGSAPNLLHAPVDRIRRHLAAVERRLEGIAATELQQRSMREVSVNCNVSMGGSWETKRVVLTVEGFTLVDRNAQEGTELTPWSEVSSPGPEPSEPSMVETPTGPLRRITQWWRGSSEAGDGARSNLYQAEMQLPNRRITLQFGAAGPPELMQRLWQASQGPGGKVQPLLDLLGKCLQGERHGLEIMTIYQEPLPLPGLNICQVRQQLSRNGSSNPIQRMHEATKAERVVSWDWNQDVLPPGQIKFFEFKQILPGGLGPSETRVSAVYHLEPDDPDQVILHKATKPWDVPFKDDFLVYHKHIFAKAPDGSVSLQIELGLSWIGSPLKLGPFKATIRNNTLAETLGSGQALSSCLEVLMVVCSK</sequence>
<keyword evidence="2" id="KW-0472">Membrane</keyword>
<reference evidence="6" key="2">
    <citation type="submission" date="2024-04" db="EMBL/GenBank/DDBJ databases">
        <authorList>
            <person name="Chen Y."/>
            <person name="Shah S."/>
            <person name="Dougan E. K."/>
            <person name="Thang M."/>
            <person name="Chan C."/>
        </authorList>
    </citation>
    <scope>NUCLEOTIDE SEQUENCE [LARGE SCALE GENOMIC DNA]</scope>
</reference>
<reference evidence="5" key="1">
    <citation type="submission" date="2022-10" db="EMBL/GenBank/DDBJ databases">
        <authorList>
            <person name="Chen Y."/>
            <person name="Dougan E. K."/>
            <person name="Chan C."/>
            <person name="Rhodes N."/>
            <person name="Thang M."/>
        </authorList>
    </citation>
    <scope>NUCLEOTIDE SEQUENCE</scope>
</reference>
<dbReference type="Proteomes" id="UP001152797">
    <property type="component" value="Unassembled WGS sequence"/>
</dbReference>
<dbReference type="Pfam" id="PF16016">
    <property type="entry name" value="VASt"/>
    <property type="match status" value="1"/>
</dbReference>
<evidence type="ECO:0000259" key="4">
    <source>
        <dbReference type="PROSITE" id="PS51778"/>
    </source>
</evidence>
<name>A0A9P1CEE1_9DINO</name>
<gene>
    <name evidence="5" type="ORF">C1SCF055_LOCUS16657</name>
</gene>
<dbReference type="GO" id="GO:0016020">
    <property type="term" value="C:membrane"/>
    <property type="evidence" value="ECO:0007669"/>
    <property type="project" value="UniProtKB-SubCell"/>
</dbReference>
<proteinExistence type="predicted"/>
<evidence type="ECO:0000313" key="8">
    <source>
        <dbReference type="Proteomes" id="UP001152797"/>
    </source>
</evidence>
<evidence type="ECO:0000256" key="1">
    <source>
        <dbReference type="ARBA" id="ARBA00004370"/>
    </source>
</evidence>
<dbReference type="PROSITE" id="PS51778">
    <property type="entry name" value="VAST"/>
    <property type="match status" value="1"/>
</dbReference>